<name>A0A813C6G5_9DINO</name>
<dbReference type="CDD" id="cd22997">
    <property type="entry name" value="GT_LH"/>
    <property type="match status" value="1"/>
</dbReference>
<feature type="non-terminal residue" evidence="1">
    <location>
        <position position="1"/>
    </location>
</feature>
<evidence type="ECO:0000313" key="1">
    <source>
        <dbReference type="EMBL" id="CAE7938752.1"/>
    </source>
</evidence>
<dbReference type="EMBL" id="CAJNJA010087030">
    <property type="protein sequence ID" value="CAE7938752.1"/>
    <property type="molecule type" value="Genomic_DNA"/>
</dbReference>
<dbReference type="OrthoDB" id="422736at2759"/>
<dbReference type="AlphaFoldDB" id="A0A813C6G5"/>
<sequence length="668" mass="73278">MRSSPAVHVFAFADSAHPNLCTLASSVASAGGRLNVVGLGYEEEMPFGAVPREALDSIAEALAEQGKARQVEGQRMAATLQCMTKEDCKKTKGLKKVRKFFAVWPHLEHLEDEDLVLAMDGYDVVLETPSLEHLQDTFDHVQRRLGPVTSLPTGPVIFSGEANCWPFVHPWTESPFMTGDYRPNYLYRYDAGHALRGDEVCEHWRKHLGHPGKMPGHRFGRNRTEELPLFLPFLNSGVFMGRVASLRGLFALAAEVLRLFGDFADQALVTSTALHASLLERPWVPLRVDHTGELLASLHGVQLEALARRLKAPPVCNFPGRMACIPAFAASHEPSPGRSKWSSARLEAARREDRPPPLVVHFNGDKKPYFEENCHDSVSAEGQVLGSVPGQCSLMDTDHQIEAFITTPTATETRVHMRQAPSLLLARTPPHVARLLGISASLGLNTAGEVAGRLLSHGQSILVQRPGPPDLPELTWSASKTSSWRLGARRCLGEVELWQFDVRGPQDGKLPTPEHLQQAQGGHQALGAVLLDRESMACVNRPFQQDYCQMLWQLRASWSCLAPHGENSSGLMVAIYDPADFQASFAQEEEASNVQSATSSHLAAALRAAESRSARCSSSPPGVTELCPGQAAVDFATLMPPWEASRYTWTHFDGMGLFVLVKDPDAER</sequence>
<gene>
    <name evidence="1" type="primary">Ank2</name>
    <name evidence="1" type="ORF">SNEC2469_LOCUS33283</name>
</gene>
<evidence type="ECO:0000313" key="2">
    <source>
        <dbReference type="Proteomes" id="UP000601435"/>
    </source>
</evidence>
<accession>A0A813C6G5</accession>
<keyword evidence="2" id="KW-1185">Reference proteome</keyword>
<proteinExistence type="predicted"/>
<comment type="caution">
    <text evidence="1">The sequence shown here is derived from an EMBL/GenBank/DDBJ whole genome shotgun (WGS) entry which is preliminary data.</text>
</comment>
<organism evidence="1 2">
    <name type="scientific">Symbiodinium necroappetens</name>
    <dbReference type="NCBI Taxonomy" id="1628268"/>
    <lineage>
        <taxon>Eukaryota</taxon>
        <taxon>Sar</taxon>
        <taxon>Alveolata</taxon>
        <taxon>Dinophyceae</taxon>
        <taxon>Suessiales</taxon>
        <taxon>Symbiodiniaceae</taxon>
        <taxon>Symbiodinium</taxon>
    </lineage>
</organism>
<reference evidence="1" key="1">
    <citation type="submission" date="2021-02" db="EMBL/GenBank/DDBJ databases">
        <authorList>
            <person name="Dougan E. K."/>
            <person name="Rhodes N."/>
            <person name="Thang M."/>
            <person name="Chan C."/>
        </authorList>
    </citation>
    <scope>NUCLEOTIDE SEQUENCE</scope>
</reference>
<protein>
    <submittedName>
        <fullName evidence="1">Ank2 protein</fullName>
    </submittedName>
</protein>
<dbReference type="Proteomes" id="UP000601435">
    <property type="component" value="Unassembled WGS sequence"/>
</dbReference>